<organism evidence="8 9">
    <name type="scientific">Prorocentrum cordatum</name>
    <dbReference type="NCBI Taxonomy" id="2364126"/>
    <lineage>
        <taxon>Eukaryota</taxon>
        <taxon>Sar</taxon>
        <taxon>Alveolata</taxon>
        <taxon>Dinophyceae</taxon>
        <taxon>Prorocentrales</taxon>
        <taxon>Prorocentraceae</taxon>
        <taxon>Prorocentrum</taxon>
    </lineage>
</organism>
<feature type="compositionally biased region" description="Gly residues" evidence="6">
    <location>
        <begin position="82"/>
        <end position="91"/>
    </location>
</feature>
<evidence type="ECO:0000256" key="2">
    <source>
        <dbReference type="ARBA" id="ARBA00022679"/>
    </source>
</evidence>
<proteinExistence type="predicted"/>
<evidence type="ECO:0000256" key="4">
    <source>
        <dbReference type="ARBA" id="ARBA00022777"/>
    </source>
</evidence>
<evidence type="ECO:0000256" key="3">
    <source>
        <dbReference type="ARBA" id="ARBA00022741"/>
    </source>
</evidence>
<sequence length="158" mass="17086">MHAWFSSLNFAELEEFKVPAPYKPAMKGDNDVSNFEDIPESKDVSPAVTGATDHDPFTDGEPEPAAAVLRVRFHSVQEERGGGLGCGGGSRGCHSRPFPGAHSFCAARESGPRRPTASSGREARGGAALRFSRHPAPREQEEEEEEEPTVRKQLGRAT</sequence>
<dbReference type="PROSITE" id="PS51285">
    <property type="entry name" value="AGC_KINASE_CTER"/>
    <property type="match status" value="1"/>
</dbReference>
<feature type="domain" description="AGC-kinase C-terminal" evidence="7">
    <location>
        <begin position="6"/>
        <end position="63"/>
    </location>
</feature>
<feature type="region of interest" description="Disordered" evidence="6">
    <location>
        <begin position="29"/>
        <end position="63"/>
    </location>
</feature>
<keyword evidence="5" id="KW-0067">ATP-binding</keyword>
<evidence type="ECO:0000313" key="9">
    <source>
        <dbReference type="Proteomes" id="UP001189429"/>
    </source>
</evidence>
<dbReference type="InterPro" id="IPR000961">
    <property type="entry name" value="AGC-kinase_C"/>
</dbReference>
<evidence type="ECO:0000313" key="8">
    <source>
        <dbReference type="EMBL" id="CAK0874459.1"/>
    </source>
</evidence>
<feature type="region of interest" description="Disordered" evidence="6">
    <location>
        <begin position="79"/>
        <end position="158"/>
    </location>
</feature>
<protein>
    <recommendedName>
        <fullName evidence="7">AGC-kinase C-terminal domain-containing protein</fullName>
    </recommendedName>
</protein>
<reference evidence="8" key="1">
    <citation type="submission" date="2023-10" db="EMBL/GenBank/DDBJ databases">
        <authorList>
            <person name="Chen Y."/>
            <person name="Shah S."/>
            <person name="Dougan E. K."/>
            <person name="Thang M."/>
            <person name="Chan C."/>
        </authorList>
    </citation>
    <scope>NUCLEOTIDE SEQUENCE [LARGE SCALE GENOMIC DNA]</scope>
</reference>
<keyword evidence="2" id="KW-0808">Transferase</keyword>
<evidence type="ECO:0000256" key="6">
    <source>
        <dbReference type="SAM" id="MobiDB-lite"/>
    </source>
</evidence>
<evidence type="ECO:0000256" key="5">
    <source>
        <dbReference type="ARBA" id="ARBA00022840"/>
    </source>
</evidence>
<keyword evidence="9" id="KW-1185">Reference proteome</keyword>
<name>A0ABN9VPN8_9DINO</name>
<comment type="caution">
    <text evidence="8">The sequence shown here is derived from an EMBL/GenBank/DDBJ whole genome shotgun (WGS) entry which is preliminary data.</text>
</comment>
<gene>
    <name evidence="8" type="ORF">PCOR1329_LOCUS59360</name>
</gene>
<dbReference type="EMBL" id="CAUYUJ010017395">
    <property type="protein sequence ID" value="CAK0874459.1"/>
    <property type="molecule type" value="Genomic_DNA"/>
</dbReference>
<keyword evidence="4" id="KW-0418">Kinase</keyword>
<evidence type="ECO:0000256" key="1">
    <source>
        <dbReference type="ARBA" id="ARBA00022527"/>
    </source>
</evidence>
<keyword evidence="3" id="KW-0547">Nucleotide-binding</keyword>
<evidence type="ECO:0000259" key="7">
    <source>
        <dbReference type="PROSITE" id="PS51285"/>
    </source>
</evidence>
<accession>A0ABN9VPN8</accession>
<keyword evidence="1" id="KW-0723">Serine/threonine-protein kinase</keyword>
<dbReference type="Proteomes" id="UP001189429">
    <property type="component" value="Unassembled WGS sequence"/>
</dbReference>